<keyword evidence="2 18" id="KW-0723">Serine/threonine-protein kinase</keyword>
<dbReference type="InterPro" id="IPR036426">
    <property type="entry name" value="Bulb-type_lectin_dom_sf"/>
</dbReference>
<dbReference type="PROSITE" id="PS00108">
    <property type="entry name" value="PROTEIN_KINASE_ST"/>
    <property type="match status" value="1"/>
</dbReference>
<dbReference type="SUPFAM" id="SSF51110">
    <property type="entry name" value="alpha-D-mannose-specific plant lectins"/>
    <property type="match status" value="2"/>
</dbReference>
<gene>
    <name evidence="25" type="ORF">A4U43_C01F9500</name>
</gene>
<dbReference type="PANTHER" id="PTHR47976:SF108">
    <property type="entry name" value="G-TYPE LECTIN S-RECEPTOR-LIKE SERINE_THREONINE-PROTEIN KINASE LECRK1"/>
    <property type="match status" value="1"/>
</dbReference>
<keyword evidence="6" id="KW-0732">Signal</keyword>
<evidence type="ECO:0000256" key="14">
    <source>
        <dbReference type="ARBA" id="ARBA00023170"/>
    </source>
</evidence>
<feature type="compositionally biased region" description="Basic and acidic residues" evidence="20">
    <location>
        <begin position="1"/>
        <end position="15"/>
    </location>
</feature>
<dbReference type="PROSITE" id="PS50948">
    <property type="entry name" value="PAN"/>
    <property type="match status" value="1"/>
</dbReference>
<dbReference type="SUPFAM" id="SSF56112">
    <property type="entry name" value="Protein kinase-like (PK-like)"/>
    <property type="match status" value="1"/>
</dbReference>
<feature type="transmembrane region" description="Helical" evidence="21">
    <location>
        <begin position="579"/>
        <end position="603"/>
    </location>
</feature>
<evidence type="ECO:0000256" key="4">
    <source>
        <dbReference type="ARBA" id="ARBA00022679"/>
    </source>
</evidence>
<dbReference type="InterPro" id="IPR017441">
    <property type="entry name" value="Protein_kinase_ATP_BS"/>
</dbReference>
<dbReference type="SMART" id="SM00568">
    <property type="entry name" value="GRAM"/>
    <property type="match status" value="1"/>
</dbReference>
<dbReference type="CDD" id="cd01098">
    <property type="entry name" value="PAN_AP_plant"/>
    <property type="match status" value="1"/>
</dbReference>
<dbReference type="GO" id="GO:0051707">
    <property type="term" value="P:response to other organism"/>
    <property type="evidence" value="ECO:0007669"/>
    <property type="project" value="UniProtKB-ARBA"/>
</dbReference>
<evidence type="ECO:0000313" key="26">
    <source>
        <dbReference type="Proteomes" id="UP000243459"/>
    </source>
</evidence>
<comment type="subcellular location">
    <subcellularLocation>
        <location evidence="1">Membrane</location>
        <topology evidence="1">Single-pass type I membrane protein</topology>
    </subcellularLocation>
</comment>
<evidence type="ECO:0000256" key="20">
    <source>
        <dbReference type="SAM" id="MobiDB-lite"/>
    </source>
</evidence>
<dbReference type="SMART" id="SM00220">
    <property type="entry name" value="S_TKc"/>
    <property type="match status" value="1"/>
</dbReference>
<evidence type="ECO:0000313" key="25">
    <source>
        <dbReference type="EMBL" id="ONK79732.1"/>
    </source>
</evidence>
<comment type="similarity">
    <text evidence="18">Belongs to the protein kinase superfamily. Ser/Thr protein kinase family.</text>
</comment>
<evidence type="ECO:0000256" key="16">
    <source>
        <dbReference type="ARBA" id="ARBA00047899"/>
    </source>
</evidence>
<dbReference type="FunFam" id="3.30.200.20:FF:000059">
    <property type="entry name" value="S-receptor-like serine/threonine-protein kinase"/>
    <property type="match status" value="1"/>
</dbReference>
<dbReference type="EC" id="2.7.11.1" evidence="18"/>
<dbReference type="Proteomes" id="UP000243459">
    <property type="component" value="Chromosome 1"/>
</dbReference>
<keyword evidence="12 21" id="KW-0472">Membrane</keyword>
<dbReference type="PROSITE" id="PS00107">
    <property type="entry name" value="PROTEIN_KINASE_ATP"/>
    <property type="match status" value="1"/>
</dbReference>
<evidence type="ECO:0000256" key="10">
    <source>
        <dbReference type="ARBA" id="ARBA00022840"/>
    </source>
</evidence>
<feature type="domain" description="Bulb-type lectin" evidence="23">
    <location>
        <begin position="161"/>
        <end position="279"/>
    </location>
</feature>
<dbReference type="GO" id="GO:0004674">
    <property type="term" value="F:protein serine/threonine kinase activity"/>
    <property type="evidence" value="ECO:0007669"/>
    <property type="project" value="UniProtKB-KW"/>
</dbReference>
<keyword evidence="5 21" id="KW-0812">Transmembrane</keyword>
<evidence type="ECO:0000256" key="11">
    <source>
        <dbReference type="ARBA" id="ARBA00022989"/>
    </source>
</evidence>
<dbReference type="Pfam" id="PF01453">
    <property type="entry name" value="B_lectin"/>
    <property type="match status" value="1"/>
</dbReference>
<dbReference type="InterPro" id="IPR008271">
    <property type="entry name" value="Ser/Thr_kinase_AS"/>
</dbReference>
<evidence type="ECO:0000256" key="18">
    <source>
        <dbReference type="PIRNR" id="PIRNR000641"/>
    </source>
</evidence>
<feature type="region of interest" description="Disordered" evidence="20">
    <location>
        <begin position="1"/>
        <end position="28"/>
    </location>
</feature>
<dbReference type="GO" id="GO:0030246">
    <property type="term" value="F:carbohydrate binding"/>
    <property type="evidence" value="ECO:0007669"/>
    <property type="project" value="UniProtKB-KW"/>
</dbReference>
<dbReference type="GO" id="GO:0016020">
    <property type="term" value="C:membrane"/>
    <property type="evidence" value="ECO:0007669"/>
    <property type="project" value="UniProtKB-SubCell"/>
</dbReference>
<keyword evidence="11 21" id="KW-1133">Transmembrane helix</keyword>
<dbReference type="InterPro" id="IPR011009">
    <property type="entry name" value="Kinase-like_dom_sf"/>
</dbReference>
<dbReference type="InterPro" id="IPR024171">
    <property type="entry name" value="SRK-like_kinase"/>
</dbReference>
<dbReference type="GO" id="GO:0005524">
    <property type="term" value="F:ATP binding"/>
    <property type="evidence" value="ECO:0007669"/>
    <property type="project" value="UniProtKB-UniRule"/>
</dbReference>
<dbReference type="PIRSF" id="PIRSF000641">
    <property type="entry name" value="SRK"/>
    <property type="match status" value="1"/>
</dbReference>
<feature type="binding site" evidence="19">
    <location>
        <position position="666"/>
    </location>
    <ligand>
        <name>ATP</name>
        <dbReference type="ChEBI" id="CHEBI:30616"/>
    </ligand>
</feature>
<keyword evidence="10 18" id="KW-0067">ATP-binding</keyword>
<evidence type="ECO:0000256" key="12">
    <source>
        <dbReference type="ARBA" id="ARBA00023136"/>
    </source>
</evidence>
<dbReference type="InterPro" id="IPR004182">
    <property type="entry name" value="GRAM"/>
</dbReference>
<keyword evidence="9 18" id="KW-0418">Kinase</keyword>
<keyword evidence="26" id="KW-1185">Reference proteome</keyword>
<dbReference type="Gramene" id="ONK79732">
    <property type="protein sequence ID" value="ONK79732"/>
    <property type="gene ID" value="A4U43_C01F9500"/>
</dbReference>
<dbReference type="AlphaFoldDB" id="A0A5P1FNN8"/>
<keyword evidence="8 18" id="KW-0547">Nucleotide-binding</keyword>
<dbReference type="Pfam" id="PF02893">
    <property type="entry name" value="GRAM"/>
    <property type="match status" value="1"/>
</dbReference>
<evidence type="ECO:0000259" key="22">
    <source>
        <dbReference type="PROSITE" id="PS50011"/>
    </source>
</evidence>
<evidence type="ECO:0000256" key="15">
    <source>
        <dbReference type="ARBA" id="ARBA00023180"/>
    </source>
</evidence>
<evidence type="ECO:0000259" key="23">
    <source>
        <dbReference type="PROSITE" id="PS50927"/>
    </source>
</evidence>
<evidence type="ECO:0000256" key="5">
    <source>
        <dbReference type="ARBA" id="ARBA00022692"/>
    </source>
</evidence>
<protein>
    <recommendedName>
        <fullName evidence="18">Receptor-like serine/threonine-protein kinase</fullName>
        <ecNumber evidence="18">2.7.11.1</ecNumber>
    </recommendedName>
</protein>
<dbReference type="GO" id="GO:0106310">
    <property type="term" value="F:protein serine kinase activity"/>
    <property type="evidence" value="ECO:0007669"/>
    <property type="project" value="RHEA"/>
</dbReference>
<dbReference type="SMART" id="SM00108">
    <property type="entry name" value="B_lectin"/>
    <property type="match status" value="1"/>
</dbReference>
<evidence type="ECO:0000259" key="24">
    <source>
        <dbReference type="PROSITE" id="PS50948"/>
    </source>
</evidence>
<evidence type="ECO:0000256" key="21">
    <source>
        <dbReference type="SAM" id="Phobius"/>
    </source>
</evidence>
<dbReference type="InterPro" id="IPR001245">
    <property type="entry name" value="Ser-Thr/Tyr_kinase_cat_dom"/>
</dbReference>
<evidence type="ECO:0000256" key="8">
    <source>
        <dbReference type="ARBA" id="ARBA00022741"/>
    </source>
</evidence>
<dbReference type="Pfam" id="PF07714">
    <property type="entry name" value="PK_Tyr_Ser-Thr"/>
    <property type="match status" value="1"/>
</dbReference>
<dbReference type="FunFam" id="2.90.10.10:FF:000013">
    <property type="entry name" value="G-type lectin S-receptor-like serine/threonine-protein kinase LECRK1"/>
    <property type="match status" value="1"/>
</dbReference>
<dbReference type="OMA" id="QWNIRAQ"/>
<keyword evidence="13" id="KW-1015">Disulfide bond</keyword>
<dbReference type="FunFam" id="1.10.510.10:FF:001023">
    <property type="entry name" value="Os07g0541700 protein"/>
    <property type="match status" value="1"/>
</dbReference>
<sequence>MGRRERTKERKREREEEGDDELESERDEMRKDCPIAGLLFISTEKIAFRSDRSLTFTSPKGELIRIPYKVSVPLSKIQRVSPSENVNKPNQKYVQIVTVDDYEFWFMGVPFRLPLILTVCRHITGIHVDDKSFLFYVIFEIVKRFDTVQNFTQLTQADTNITLGETLTPLTPPTSWLSPSGDFAFGFRPLESDPTQFLLAVFFNKVPNQTVVWTANGGKTTNNQSKAVFTQDGRLSLRDHAGNEIWNTSVTAATSAAMLDTGNFMLVSSNSSTLWQTFDNPTDTILPGQVLQEGTSLYARLTDSDYSRGRFELGVQPDGNLVLYSLAYPTAFRYRPAYWASNTWGSVHVQLVFGQSGKLYLARANNSELFTVSSVQITEDHFQRATLDSDGVFRHYTLLKNKLTTGSWDVQVSTPDNICESLQTDVGSGACGFNSYCTFDSDGRVNCQCPPKYSYLDPDNKYKGCKPDFISQSCEPGGEAPFDFVEMNNVDWQHSDVETLNPMNEAQCKDNCLKDCFCLVAVYSTETCRKKKFPLSNGNLGSSIQTNVFIKFSKYNNTNTNTIYLPSKSDNGKRNWKTLVLTASILLGSSVLLNLVVVSACVYKRKRRLLYRDPGGLVPSLCSFTYKELEFATKGFTEELGRGAFGTVYKGNIAYSESQTLIAVKKLGTLLEEAERDFTNEVNTIGQTHHKNLVRLLGFCKEGEHRLLVYEFMSNGSLSKYIFGMNCVEWTQRAQIAISIAEGLAYLHEECRKQIIHCDIKPQNILLDENNVARISDFGLAKLLRLEQTRTSTGIRGTIGGISIGDWRAKRS</sequence>
<keyword evidence="15" id="KW-0325">Glycoprotein</keyword>
<evidence type="ECO:0000256" key="2">
    <source>
        <dbReference type="ARBA" id="ARBA00022527"/>
    </source>
</evidence>
<dbReference type="Gene3D" id="1.10.510.10">
    <property type="entry name" value="Transferase(Phosphotransferase) domain 1"/>
    <property type="match status" value="1"/>
</dbReference>
<dbReference type="InterPro" id="IPR001480">
    <property type="entry name" value="Bulb-type_lectin_dom"/>
</dbReference>
<keyword evidence="4 18" id="KW-0808">Transferase</keyword>
<evidence type="ECO:0000256" key="9">
    <source>
        <dbReference type="ARBA" id="ARBA00022777"/>
    </source>
</evidence>
<evidence type="ECO:0000256" key="13">
    <source>
        <dbReference type="ARBA" id="ARBA00023157"/>
    </source>
</evidence>
<evidence type="ECO:0000256" key="17">
    <source>
        <dbReference type="ARBA" id="ARBA00048679"/>
    </source>
</evidence>
<accession>A0A5P1FNN8</accession>
<dbReference type="InterPro" id="IPR011993">
    <property type="entry name" value="PH-like_dom_sf"/>
</dbReference>
<dbReference type="Gene3D" id="3.30.200.20">
    <property type="entry name" value="Phosphorylase Kinase, domain 1"/>
    <property type="match status" value="1"/>
</dbReference>
<keyword evidence="14" id="KW-0675">Receptor</keyword>
<evidence type="ECO:0000256" key="1">
    <source>
        <dbReference type="ARBA" id="ARBA00004479"/>
    </source>
</evidence>
<dbReference type="EMBL" id="CM007381">
    <property type="protein sequence ID" value="ONK79732.1"/>
    <property type="molecule type" value="Genomic_DNA"/>
</dbReference>
<keyword evidence="7" id="KW-0430">Lectin</keyword>
<evidence type="ECO:0000256" key="6">
    <source>
        <dbReference type="ARBA" id="ARBA00022729"/>
    </source>
</evidence>
<dbReference type="Gene3D" id="2.30.29.30">
    <property type="entry name" value="Pleckstrin-homology domain (PH domain)/Phosphotyrosine-binding domain (PTB)"/>
    <property type="match status" value="1"/>
</dbReference>
<dbReference type="InterPro" id="IPR000719">
    <property type="entry name" value="Prot_kinase_dom"/>
</dbReference>
<evidence type="ECO:0000256" key="7">
    <source>
        <dbReference type="ARBA" id="ARBA00022734"/>
    </source>
</evidence>
<dbReference type="Gene3D" id="2.90.10.10">
    <property type="entry name" value="Bulb-type lectin domain"/>
    <property type="match status" value="2"/>
</dbReference>
<keyword evidence="3" id="KW-0245">EGF-like domain</keyword>
<reference evidence="26" key="1">
    <citation type="journal article" date="2017" name="Nat. Commun.">
        <title>The asparagus genome sheds light on the origin and evolution of a young Y chromosome.</title>
        <authorList>
            <person name="Harkess A."/>
            <person name="Zhou J."/>
            <person name="Xu C."/>
            <person name="Bowers J.E."/>
            <person name="Van der Hulst R."/>
            <person name="Ayyampalayam S."/>
            <person name="Mercati F."/>
            <person name="Riccardi P."/>
            <person name="McKain M.R."/>
            <person name="Kakrana A."/>
            <person name="Tang H."/>
            <person name="Ray J."/>
            <person name="Groenendijk J."/>
            <person name="Arikit S."/>
            <person name="Mathioni S.M."/>
            <person name="Nakano M."/>
            <person name="Shan H."/>
            <person name="Telgmann-Rauber A."/>
            <person name="Kanno A."/>
            <person name="Yue Z."/>
            <person name="Chen H."/>
            <person name="Li W."/>
            <person name="Chen Y."/>
            <person name="Xu X."/>
            <person name="Zhang Y."/>
            <person name="Luo S."/>
            <person name="Chen H."/>
            <person name="Gao J."/>
            <person name="Mao Z."/>
            <person name="Pires J.C."/>
            <person name="Luo M."/>
            <person name="Kudrna D."/>
            <person name="Wing R.A."/>
            <person name="Meyers B.C."/>
            <person name="Yi K."/>
            <person name="Kong H."/>
            <person name="Lavrijsen P."/>
            <person name="Sunseri F."/>
            <person name="Falavigna A."/>
            <person name="Ye Y."/>
            <person name="Leebens-Mack J.H."/>
            <person name="Chen G."/>
        </authorList>
    </citation>
    <scope>NUCLEOTIDE SEQUENCE [LARGE SCALE GENOMIC DNA]</scope>
    <source>
        <strain evidence="26">cv. DH0086</strain>
    </source>
</reference>
<feature type="compositionally biased region" description="Acidic residues" evidence="20">
    <location>
        <begin position="16"/>
        <end position="26"/>
    </location>
</feature>
<name>A0A5P1FNN8_ASPOF</name>
<feature type="domain" description="Protein kinase" evidence="22">
    <location>
        <begin position="634"/>
        <end position="812"/>
    </location>
</feature>
<dbReference type="InterPro" id="IPR003609">
    <property type="entry name" value="Pan_app"/>
</dbReference>
<feature type="domain" description="Apple" evidence="24">
    <location>
        <begin position="474"/>
        <end position="553"/>
    </location>
</feature>
<evidence type="ECO:0000256" key="3">
    <source>
        <dbReference type="ARBA" id="ARBA00022536"/>
    </source>
</evidence>
<dbReference type="InterPro" id="IPR051343">
    <property type="entry name" value="G-type_lectin_kinases/EP1-like"/>
</dbReference>
<dbReference type="PROSITE" id="PS50927">
    <property type="entry name" value="BULB_LECTIN"/>
    <property type="match status" value="1"/>
</dbReference>
<comment type="catalytic activity">
    <reaction evidence="16 18">
        <text>L-threonyl-[protein] + ATP = O-phospho-L-threonyl-[protein] + ADP + H(+)</text>
        <dbReference type="Rhea" id="RHEA:46608"/>
        <dbReference type="Rhea" id="RHEA-COMP:11060"/>
        <dbReference type="Rhea" id="RHEA-COMP:11605"/>
        <dbReference type="ChEBI" id="CHEBI:15378"/>
        <dbReference type="ChEBI" id="CHEBI:30013"/>
        <dbReference type="ChEBI" id="CHEBI:30616"/>
        <dbReference type="ChEBI" id="CHEBI:61977"/>
        <dbReference type="ChEBI" id="CHEBI:456216"/>
        <dbReference type="EC" id="2.7.11.1"/>
    </reaction>
</comment>
<proteinExistence type="inferred from homology"/>
<organism evidence="25 26">
    <name type="scientific">Asparagus officinalis</name>
    <name type="common">Garden asparagus</name>
    <dbReference type="NCBI Taxonomy" id="4686"/>
    <lineage>
        <taxon>Eukaryota</taxon>
        <taxon>Viridiplantae</taxon>
        <taxon>Streptophyta</taxon>
        <taxon>Embryophyta</taxon>
        <taxon>Tracheophyta</taxon>
        <taxon>Spermatophyta</taxon>
        <taxon>Magnoliopsida</taxon>
        <taxon>Liliopsida</taxon>
        <taxon>Asparagales</taxon>
        <taxon>Asparagaceae</taxon>
        <taxon>Asparagoideae</taxon>
        <taxon>Asparagus</taxon>
    </lineage>
</organism>
<evidence type="ECO:0000256" key="19">
    <source>
        <dbReference type="PROSITE-ProRule" id="PRU10141"/>
    </source>
</evidence>
<comment type="catalytic activity">
    <reaction evidence="17 18">
        <text>L-seryl-[protein] + ATP = O-phospho-L-seryl-[protein] + ADP + H(+)</text>
        <dbReference type="Rhea" id="RHEA:17989"/>
        <dbReference type="Rhea" id="RHEA-COMP:9863"/>
        <dbReference type="Rhea" id="RHEA-COMP:11604"/>
        <dbReference type="ChEBI" id="CHEBI:15378"/>
        <dbReference type="ChEBI" id="CHEBI:29999"/>
        <dbReference type="ChEBI" id="CHEBI:30616"/>
        <dbReference type="ChEBI" id="CHEBI:83421"/>
        <dbReference type="ChEBI" id="CHEBI:456216"/>
        <dbReference type="EC" id="2.7.11.1"/>
    </reaction>
</comment>
<dbReference type="PROSITE" id="PS50011">
    <property type="entry name" value="PROTEIN_KINASE_DOM"/>
    <property type="match status" value="1"/>
</dbReference>
<dbReference type="PANTHER" id="PTHR47976">
    <property type="entry name" value="G-TYPE LECTIN S-RECEPTOR-LIKE SERINE/THREONINE-PROTEIN KINASE SD2-5"/>
    <property type="match status" value="1"/>
</dbReference>